<dbReference type="EMBL" id="JADGJQ010000008">
    <property type="protein sequence ID" value="KAJ3182659.1"/>
    <property type="molecule type" value="Genomic_DNA"/>
</dbReference>
<evidence type="ECO:0000256" key="2">
    <source>
        <dbReference type="ARBA" id="ARBA00022801"/>
    </source>
</evidence>
<dbReference type="GO" id="GO:0016787">
    <property type="term" value="F:hydrolase activity"/>
    <property type="evidence" value="ECO:0007669"/>
    <property type="project" value="UniProtKB-KW"/>
</dbReference>
<dbReference type="InterPro" id="IPR029058">
    <property type="entry name" value="AB_hydrolase_fold"/>
</dbReference>
<evidence type="ECO:0000256" key="1">
    <source>
        <dbReference type="ARBA" id="ARBA00008645"/>
    </source>
</evidence>
<feature type="domain" description="AB hydrolase-1" evidence="3">
    <location>
        <begin position="39"/>
        <end position="149"/>
    </location>
</feature>
<comment type="caution">
    <text evidence="4">The sequence shown here is derived from an EMBL/GenBank/DDBJ whole genome shotgun (WGS) entry which is preliminary data.</text>
</comment>
<dbReference type="AlphaFoldDB" id="A0AAD5XPN2"/>
<dbReference type="GO" id="GO:0016020">
    <property type="term" value="C:membrane"/>
    <property type="evidence" value="ECO:0007669"/>
    <property type="project" value="TreeGrafter"/>
</dbReference>
<evidence type="ECO:0000259" key="3">
    <source>
        <dbReference type="Pfam" id="PF00561"/>
    </source>
</evidence>
<sequence>MSANNRPPSSFAPRERTFTLPATKLTLAAQEWGVPGGSPILALHGYLDNSQTWSAFLPIFLAKNPNCHIVALDFAGHGRSQHRSAEAQYGVFEYARDVIEVVNLLGWSKFALLAHSMGGYVSFTLAAALPARITHVVSVECMHPWVVDNAGAAKNLLRALKFEDAASRRAAPRTRKTYPSLAAIAAVRAASSAAMPLSLGAAELLMERNTVADTEGVVTAVTDQRLKDPSPYIISVPLAKEAWSHITCPTLVVLATGGNLLAMWPEAGTASNGSPGLVVKELPGKHHLHLDDDVELVVDTVLQWFGEHPLLRKREMETPTPVVGYKL</sequence>
<dbReference type="SUPFAM" id="SSF53474">
    <property type="entry name" value="alpha/beta-Hydrolases"/>
    <property type="match status" value="1"/>
</dbReference>
<dbReference type="InterPro" id="IPR050266">
    <property type="entry name" value="AB_hydrolase_sf"/>
</dbReference>
<evidence type="ECO:0000313" key="4">
    <source>
        <dbReference type="EMBL" id="KAJ3182659.1"/>
    </source>
</evidence>
<dbReference type="PANTHER" id="PTHR43798:SF14">
    <property type="entry name" value="SERINE HYDROLASE-LIKE PROTEIN DDB_G0286239"/>
    <property type="match status" value="1"/>
</dbReference>
<dbReference type="PANTHER" id="PTHR43798">
    <property type="entry name" value="MONOACYLGLYCEROL LIPASE"/>
    <property type="match status" value="1"/>
</dbReference>
<gene>
    <name evidence="4" type="ORF">HDU87_007998</name>
</gene>
<proteinExistence type="inferred from homology"/>
<comment type="similarity">
    <text evidence="1">Belongs to the AB hydrolase superfamily.</text>
</comment>
<reference evidence="4" key="1">
    <citation type="submission" date="2020-05" db="EMBL/GenBank/DDBJ databases">
        <title>Phylogenomic resolution of chytrid fungi.</title>
        <authorList>
            <person name="Stajich J.E."/>
            <person name="Amses K."/>
            <person name="Simmons R."/>
            <person name="Seto K."/>
            <person name="Myers J."/>
            <person name="Bonds A."/>
            <person name="Quandt C.A."/>
            <person name="Barry K."/>
            <person name="Liu P."/>
            <person name="Grigoriev I."/>
            <person name="Longcore J.E."/>
            <person name="James T.Y."/>
        </authorList>
    </citation>
    <scope>NUCLEOTIDE SEQUENCE</scope>
    <source>
        <strain evidence="4">JEL0379</strain>
    </source>
</reference>
<protein>
    <recommendedName>
        <fullName evidence="3">AB hydrolase-1 domain-containing protein</fullName>
    </recommendedName>
</protein>
<evidence type="ECO:0000313" key="5">
    <source>
        <dbReference type="Proteomes" id="UP001212152"/>
    </source>
</evidence>
<name>A0AAD5XPN2_9FUNG</name>
<keyword evidence="5" id="KW-1185">Reference proteome</keyword>
<dbReference type="Gene3D" id="3.40.50.1820">
    <property type="entry name" value="alpha/beta hydrolase"/>
    <property type="match status" value="1"/>
</dbReference>
<dbReference type="Pfam" id="PF00561">
    <property type="entry name" value="Abhydrolase_1"/>
    <property type="match status" value="1"/>
</dbReference>
<organism evidence="4 5">
    <name type="scientific">Geranomyces variabilis</name>
    <dbReference type="NCBI Taxonomy" id="109894"/>
    <lineage>
        <taxon>Eukaryota</taxon>
        <taxon>Fungi</taxon>
        <taxon>Fungi incertae sedis</taxon>
        <taxon>Chytridiomycota</taxon>
        <taxon>Chytridiomycota incertae sedis</taxon>
        <taxon>Chytridiomycetes</taxon>
        <taxon>Spizellomycetales</taxon>
        <taxon>Powellomycetaceae</taxon>
        <taxon>Geranomyces</taxon>
    </lineage>
</organism>
<keyword evidence="2" id="KW-0378">Hydrolase</keyword>
<dbReference type="Proteomes" id="UP001212152">
    <property type="component" value="Unassembled WGS sequence"/>
</dbReference>
<accession>A0AAD5XPN2</accession>
<dbReference type="InterPro" id="IPR000073">
    <property type="entry name" value="AB_hydrolase_1"/>
</dbReference>